<reference evidence="1 2" key="1">
    <citation type="journal article" date="2016" name="Genome Biol. Evol.">
        <title>Divergent and convergent evolution of fungal pathogenicity.</title>
        <authorList>
            <person name="Shang Y."/>
            <person name="Xiao G."/>
            <person name="Zheng P."/>
            <person name="Cen K."/>
            <person name="Zhan S."/>
            <person name="Wang C."/>
        </authorList>
    </citation>
    <scope>NUCLEOTIDE SEQUENCE [LARGE SCALE GENOMIC DNA]</scope>
    <source>
        <strain evidence="1 2">RCEF 1005</strain>
    </source>
</reference>
<dbReference type="AlphaFoldDB" id="A0A168CSR1"/>
<sequence>MPQPKDTSVDRLVDELVDAAKVIHNRDGLKPTQATRVSEAFSLLVSGPQLGSSKAVANRKVYFEFLTLVDKNVGRKGVVLCAAALGVSRVASWRDRMRVDLPIRIKEREGELMSQKLEVIANTCESTEDALQWL</sequence>
<evidence type="ECO:0000313" key="2">
    <source>
        <dbReference type="Proteomes" id="UP000076881"/>
    </source>
</evidence>
<accession>A0A168CSR1</accession>
<dbReference type="Proteomes" id="UP000076881">
    <property type="component" value="Unassembled WGS sequence"/>
</dbReference>
<proteinExistence type="predicted"/>
<dbReference type="EMBL" id="AZHF01000008">
    <property type="protein sequence ID" value="OAA71746.1"/>
    <property type="molecule type" value="Genomic_DNA"/>
</dbReference>
<dbReference type="OrthoDB" id="3520662at2759"/>
<keyword evidence="2" id="KW-1185">Reference proteome</keyword>
<comment type="caution">
    <text evidence="1">The sequence shown here is derived from an EMBL/GenBank/DDBJ whole genome shotgun (WGS) entry which is preliminary data.</text>
</comment>
<gene>
    <name evidence="1" type="ORF">LEL_08981</name>
</gene>
<protein>
    <submittedName>
        <fullName evidence="1">Uncharacterized protein</fullName>
    </submittedName>
</protein>
<organism evidence="1 2">
    <name type="scientific">Akanthomyces lecanii RCEF 1005</name>
    <dbReference type="NCBI Taxonomy" id="1081108"/>
    <lineage>
        <taxon>Eukaryota</taxon>
        <taxon>Fungi</taxon>
        <taxon>Dikarya</taxon>
        <taxon>Ascomycota</taxon>
        <taxon>Pezizomycotina</taxon>
        <taxon>Sordariomycetes</taxon>
        <taxon>Hypocreomycetidae</taxon>
        <taxon>Hypocreales</taxon>
        <taxon>Cordycipitaceae</taxon>
        <taxon>Akanthomyces</taxon>
        <taxon>Cordyceps confragosa</taxon>
    </lineage>
</organism>
<evidence type="ECO:0000313" key="1">
    <source>
        <dbReference type="EMBL" id="OAA71746.1"/>
    </source>
</evidence>
<name>A0A168CSR1_CORDF</name>